<dbReference type="InterPro" id="IPR006585">
    <property type="entry name" value="FTP1"/>
</dbReference>
<keyword evidence="6" id="KW-0106">Calcium</keyword>
<feature type="signal peptide" evidence="8">
    <location>
        <begin position="1"/>
        <end position="18"/>
    </location>
</feature>
<gene>
    <name evidence="10" type="ORF">H4Q32_028649</name>
</gene>
<keyword evidence="7" id="KW-1015">Disulfide bond</keyword>
<evidence type="ECO:0000313" key="11">
    <source>
        <dbReference type="Proteomes" id="UP000830375"/>
    </source>
</evidence>
<proteinExistence type="inferred from homology"/>
<feature type="domain" description="Fucolectin tachylectin-4 pentraxin-1" evidence="9">
    <location>
        <begin position="21"/>
        <end position="115"/>
    </location>
</feature>
<evidence type="ECO:0000256" key="4">
    <source>
        <dbReference type="ARBA" id="ARBA00022723"/>
    </source>
</evidence>
<keyword evidence="4" id="KW-0479">Metal-binding</keyword>
<evidence type="ECO:0000256" key="1">
    <source>
        <dbReference type="ARBA" id="ARBA00002219"/>
    </source>
</evidence>
<comment type="function">
    <text evidence="1">Acts as a defensive agent. Recognizes blood group fucosylated oligosaccharides including A, B, H and Lewis B-type antigens. Does not recognize Lewis A antigen and has low affinity for monovalent haptens.</text>
</comment>
<dbReference type="InterPro" id="IPR051941">
    <property type="entry name" value="BG_Antigen-Binding_Lectin"/>
</dbReference>
<comment type="subunit">
    <text evidence="3">Homotrimer.</text>
</comment>
<evidence type="ECO:0000256" key="3">
    <source>
        <dbReference type="ARBA" id="ARBA00011233"/>
    </source>
</evidence>
<name>A0ABQ8L360_LABRO</name>
<evidence type="ECO:0000259" key="9">
    <source>
        <dbReference type="SMART" id="SM00607"/>
    </source>
</evidence>
<comment type="caution">
    <text evidence="10">The sequence shown here is derived from an EMBL/GenBank/DDBJ whole genome shotgun (WGS) entry which is preliminary data.</text>
</comment>
<sequence>MDVLAILLLALLPGLCVNTSIGNLALGAKTAQSSTFTFLGSAEHAVDGNSNSNFALGSCTHTNTEHNPWWRVDLGSDYTISCVTITNRGDCCGEWISGAQIRIGNSLHMNGNNNEL</sequence>
<dbReference type="PANTHER" id="PTHR45713:SF6">
    <property type="entry name" value="F5_8 TYPE C DOMAIN-CONTAINING PROTEIN"/>
    <property type="match status" value="1"/>
</dbReference>
<organism evidence="10 11">
    <name type="scientific">Labeo rohita</name>
    <name type="common">Indian major carp</name>
    <name type="synonym">Cyprinus rohita</name>
    <dbReference type="NCBI Taxonomy" id="84645"/>
    <lineage>
        <taxon>Eukaryota</taxon>
        <taxon>Metazoa</taxon>
        <taxon>Chordata</taxon>
        <taxon>Craniata</taxon>
        <taxon>Vertebrata</taxon>
        <taxon>Euteleostomi</taxon>
        <taxon>Actinopterygii</taxon>
        <taxon>Neopterygii</taxon>
        <taxon>Teleostei</taxon>
        <taxon>Ostariophysi</taxon>
        <taxon>Cypriniformes</taxon>
        <taxon>Cyprinidae</taxon>
        <taxon>Labeoninae</taxon>
        <taxon>Labeonini</taxon>
        <taxon>Labeo</taxon>
    </lineage>
</organism>
<dbReference type="Proteomes" id="UP000830375">
    <property type="component" value="Unassembled WGS sequence"/>
</dbReference>
<dbReference type="PANTHER" id="PTHR45713">
    <property type="entry name" value="FTP DOMAIN-CONTAINING PROTEIN"/>
    <property type="match status" value="1"/>
</dbReference>
<dbReference type="SUPFAM" id="SSF49785">
    <property type="entry name" value="Galactose-binding domain-like"/>
    <property type="match status" value="1"/>
</dbReference>
<accession>A0ABQ8L360</accession>
<comment type="similarity">
    <text evidence="2">Belongs to the fucolectin family.</text>
</comment>
<reference evidence="10 11" key="1">
    <citation type="submission" date="2022-01" db="EMBL/GenBank/DDBJ databases">
        <title>A high-quality chromosome-level genome assembly of rohu carp, Labeo rohita.</title>
        <authorList>
            <person name="Arick M.A. II"/>
            <person name="Hsu C.-Y."/>
            <person name="Magbanua Z."/>
            <person name="Pechanova O."/>
            <person name="Grover C."/>
            <person name="Miller E."/>
            <person name="Thrash A."/>
            <person name="Ezzel L."/>
            <person name="Alam S."/>
            <person name="Benzie J."/>
            <person name="Hamilton M."/>
            <person name="Karsi A."/>
            <person name="Lawrence M.L."/>
            <person name="Peterson D.G."/>
        </authorList>
    </citation>
    <scope>NUCLEOTIDE SEQUENCE [LARGE SCALE GENOMIC DNA]</scope>
    <source>
        <strain evidence="11">BAU-BD-2019</strain>
        <tissue evidence="10">Blood</tissue>
    </source>
</reference>
<evidence type="ECO:0000256" key="7">
    <source>
        <dbReference type="ARBA" id="ARBA00023157"/>
    </source>
</evidence>
<dbReference type="Pfam" id="PF22633">
    <property type="entry name" value="F5_F8_type_C_2"/>
    <property type="match status" value="1"/>
</dbReference>
<dbReference type="InterPro" id="IPR008979">
    <property type="entry name" value="Galactose-bd-like_sf"/>
</dbReference>
<keyword evidence="8" id="KW-0732">Signal</keyword>
<evidence type="ECO:0000256" key="2">
    <source>
        <dbReference type="ARBA" id="ARBA00010147"/>
    </source>
</evidence>
<feature type="chain" id="PRO_5046739429" evidence="8">
    <location>
        <begin position="19"/>
        <end position="116"/>
    </location>
</feature>
<dbReference type="Gene3D" id="2.60.120.260">
    <property type="entry name" value="Galactose-binding domain-like"/>
    <property type="match status" value="1"/>
</dbReference>
<protein>
    <submittedName>
        <fullName evidence="10">Fucolectin-1</fullName>
    </submittedName>
</protein>
<dbReference type="SMART" id="SM00607">
    <property type="entry name" value="FTP"/>
    <property type="match status" value="1"/>
</dbReference>
<keyword evidence="5" id="KW-0430">Lectin</keyword>
<keyword evidence="11" id="KW-1185">Reference proteome</keyword>
<evidence type="ECO:0000256" key="8">
    <source>
        <dbReference type="SAM" id="SignalP"/>
    </source>
</evidence>
<dbReference type="EMBL" id="JACTAM010002316">
    <property type="protein sequence ID" value="KAI2645171.1"/>
    <property type="molecule type" value="Genomic_DNA"/>
</dbReference>
<evidence type="ECO:0000256" key="6">
    <source>
        <dbReference type="ARBA" id="ARBA00022837"/>
    </source>
</evidence>
<evidence type="ECO:0000313" key="10">
    <source>
        <dbReference type="EMBL" id="KAI2645171.1"/>
    </source>
</evidence>
<evidence type="ECO:0000256" key="5">
    <source>
        <dbReference type="ARBA" id="ARBA00022734"/>
    </source>
</evidence>